<protein>
    <recommendedName>
        <fullName evidence="3">alcohol dehydrogenase</fullName>
        <ecNumber evidence="3">1.1.1.1</ecNumber>
    </recommendedName>
</protein>
<dbReference type="InterPro" id="IPR011032">
    <property type="entry name" value="GroES-like_sf"/>
</dbReference>
<name>A0AAW6LV63_RHOSG</name>
<dbReference type="RefSeq" id="WP_275232862.1">
    <property type="nucleotide sequence ID" value="NZ_JARDXE010000026.1"/>
</dbReference>
<proteinExistence type="inferred from homology"/>
<comment type="catalytic activity">
    <reaction evidence="7">
        <text>a secondary alcohol + NAD(+) = a ketone + NADH + H(+)</text>
        <dbReference type="Rhea" id="RHEA:10740"/>
        <dbReference type="ChEBI" id="CHEBI:15378"/>
        <dbReference type="ChEBI" id="CHEBI:17087"/>
        <dbReference type="ChEBI" id="CHEBI:35681"/>
        <dbReference type="ChEBI" id="CHEBI:57540"/>
        <dbReference type="ChEBI" id="CHEBI:57945"/>
        <dbReference type="EC" id="1.1.1.1"/>
    </reaction>
</comment>
<evidence type="ECO:0000313" key="12">
    <source>
        <dbReference type="Proteomes" id="UP001217325"/>
    </source>
</evidence>
<evidence type="ECO:0000256" key="7">
    <source>
        <dbReference type="ARBA" id="ARBA00049164"/>
    </source>
</evidence>
<dbReference type="InterPro" id="IPR002328">
    <property type="entry name" value="ADH_Zn_CS"/>
</dbReference>
<dbReference type="Pfam" id="PF08240">
    <property type="entry name" value="ADH_N"/>
    <property type="match status" value="1"/>
</dbReference>
<gene>
    <name evidence="11" type="ORF">PXH69_30715</name>
</gene>
<evidence type="ECO:0000256" key="1">
    <source>
        <dbReference type="ARBA" id="ARBA00001947"/>
    </source>
</evidence>
<dbReference type="PROSITE" id="PS00059">
    <property type="entry name" value="ADH_ZINC"/>
    <property type="match status" value="1"/>
</dbReference>
<dbReference type="SUPFAM" id="SSF50129">
    <property type="entry name" value="GroES-like"/>
    <property type="match status" value="1"/>
</dbReference>
<comment type="catalytic activity">
    <reaction evidence="8">
        <text>a primary alcohol + NAD(+) = an aldehyde + NADH + H(+)</text>
        <dbReference type="Rhea" id="RHEA:10736"/>
        <dbReference type="ChEBI" id="CHEBI:15378"/>
        <dbReference type="ChEBI" id="CHEBI:15734"/>
        <dbReference type="ChEBI" id="CHEBI:17478"/>
        <dbReference type="ChEBI" id="CHEBI:57540"/>
        <dbReference type="ChEBI" id="CHEBI:57945"/>
        <dbReference type="EC" id="1.1.1.1"/>
    </reaction>
</comment>
<evidence type="ECO:0000256" key="3">
    <source>
        <dbReference type="ARBA" id="ARBA00013190"/>
    </source>
</evidence>
<reference evidence="11" key="1">
    <citation type="submission" date="2023-02" db="EMBL/GenBank/DDBJ databases">
        <title>A novel hydrolase synthesized by Rhodococcus erythropolis HQ is responsible for the detoxification of Zearalenone.</title>
        <authorList>
            <person name="Hu J."/>
            <person name="Xu J."/>
        </authorList>
    </citation>
    <scope>NUCLEOTIDE SEQUENCE</scope>
    <source>
        <strain evidence="11">HQ</strain>
    </source>
</reference>
<dbReference type="SUPFAM" id="SSF51735">
    <property type="entry name" value="NAD(P)-binding Rossmann-fold domains"/>
    <property type="match status" value="1"/>
</dbReference>
<evidence type="ECO:0000259" key="10">
    <source>
        <dbReference type="SMART" id="SM00829"/>
    </source>
</evidence>
<dbReference type="EMBL" id="JARDXE010000026">
    <property type="protein sequence ID" value="MDE8649351.1"/>
    <property type="molecule type" value="Genomic_DNA"/>
</dbReference>
<evidence type="ECO:0000313" key="11">
    <source>
        <dbReference type="EMBL" id="MDE8649351.1"/>
    </source>
</evidence>
<feature type="domain" description="Enoyl reductase (ER)" evidence="10">
    <location>
        <begin position="21"/>
        <end position="344"/>
    </location>
</feature>
<keyword evidence="5 9" id="KW-0862">Zinc</keyword>
<dbReference type="InterPro" id="IPR013149">
    <property type="entry name" value="ADH-like_C"/>
</dbReference>
<dbReference type="EC" id="1.1.1.1" evidence="3"/>
<comment type="caution">
    <text evidence="11">The sequence shown here is derived from an EMBL/GenBank/DDBJ whole genome shotgun (WGS) entry which is preliminary data.</text>
</comment>
<dbReference type="Pfam" id="PF00107">
    <property type="entry name" value="ADH_zinc_N"/>
    <property type="match status" value="1"/>
</dbReference>
<keyword evidence="4 9" id="KW-0479">Metal-binding</keyword>
<dbReference type="AlphaFoldDB" id="A0AAW6LV63"/>
<evidence type="ECO:0000256" key="8">
    <source>
        <dbReference type="ARBA" id="ARBA00049243"/>
    </source>
</evidence>
<dbReference type="InterPro" id="IPR020843">
    <property type="entry name" value="ER"/>
</dbReference>
<evidence type="ECO:0000256" key="4">
    <source>
        <dbReference type="ARBA" id="ARBA00022723"/>
    </source>
</evidence>
<dbReference type="PANTHER" id="PTHR42940:SF8">
    <property type="entry name" value="VACUOLAR PROTEIN SORTING-ASSOCIATED PROTEIN 11"/>
    <property type="match status" value="1"/>
</dbReference>
<dbReference type="InterPro" id="IPR036291">
    <property type="entry name" value="NAD(P)-bd_dom_sf"/>
</dbReference>
<keyword evidence="6" id="KW-0560">Oxidoreductase</keyword>
<sequence>MRWLKTDGVGDMRAVVMTANGSPEVLLCRTVADPTPTPTQVIVQVRACGVCGHDVADRAGLTRIGAGTILGHEIAGEVVATGSAVSAFRCGDLVASKQHHTCRTCEECTSGDELACREADFVYGGYAEYVALEHDTLIKVPDGIDMTAAAVAACAVGSCLQALADVARVQPGENVVITGAGGGLGLHAMQVARYLGARVIAVTSSPTKSALLSTYGADDVVVASEGIAEQVLDLTDGVGADVVLDNVGLAGVFDGCFKALRRRGRYVLTGQLEREKISLYPAFVFFKEAIITGSASTTTSSFARSLDLVGAGSIKPVTRTFALDEAAAAHRAIDRSEIVGRAVLIT</sequence>
<evidence type="ECO:0000256" key="5">
    <source>
        <dbReference type="ARBA" id="ARBA00022833"/>
    </source>
</evidence>
<dbReference type="InterPro" id="IPR013154">
    <property type="entry name" value="ADH-like_N"/>
</dbReference>
<comment type="similarity">
    <text evidence="2 9">Belongs to the zinc-containing alcohol dehydrogenase family.</text>
</comment>
<evidence type="ECO:0000256" key="2">
    <source>
        <dbReference type="ARBA" id="ARBA00008072"/>
    </source>
</evidence>
<dbReference type="Gene3D" id="3.90.180.10">
    <property type="entry name" value="Medium-chain alcohol dehydrogenases, catalytic domain"/>
    <property type="match status" value="1"/>
</dbReference>
<accession>A0AAW6LV63</accession>
<dbReference type="SMART" id="SM00829">
    <property type="entry name" value="PKS_ER"/>
    <property type="match status" value="1"/>
</dbReference>
<evidence type="ECO:0000256" key="9">
    <source>
        <dbReference type="RuleBase" id="RU361277"/>
    </source>
</evidence>
<dbReference type="GO" id="GO:0005737">
    <property type="term" value="C:cytoplasm"/>
    <property type="evidence" value="ECO:0007669"/>
    <property type="project" value="TreeGrafter"/>
</dbReference>
<evidence type="ECO:0000256" key="6">
    <source>
        <dbReference type="ARBA" id="ARBA00023002"/>
    </source>
</evidence>
<dbReference type="PANTHER" id="PTHR42940">
    <property type="entry name" value="ALCOHOL DEHYDROGENASE 1-RELATED"/>
    <property type="match status" value="1"/>
</dbReference>
<organism evidence="11 12">
    <name type="scientific">Rhodococcus qingshengii</name>
    <dbReference type="NCBI Taxonomy" id="334542"/>
    <lineage>
        <taxon>Bacteria</taxon>
        <taxon>Bacillati</taxon>
        <taxon>Actinomycetota</taxon>
        <taxon>Actinomycetes</taxon>
        <taxon>Mycobacteriales</taxon>
        <taxon>Nocardiaceae</taxon>
        <taxon>Rhodococcus</taxon>
        <taxon>Rhodococcus erythropolis group</taxon>
    </lineage>
</organism>
<dbReference type="GO" id="GO:0008270">
    <property type="term" value="F:zinc ion binding"/>
    <property type="evidence" value="ECO:0007669"/>
    <property type="project" value="InterPro"/>
</dbReference>
<comment type="cofactor">
    <cofactor evidence="1 9">
        <name>Zn(2+)</name>
        <dbReference type="ChEBI" id="CHEBI:29105"/>
    </cofactor>
</comment>
<dbReference type="GO" id="GO:0004022">
    <property type="term" value="F:alcohol dehydrogenase (NAD+) activity"/>
    <property type="evidence" value="ECO:0007669"/>
    <property type="project" value="UniProtKB-EC"/>
</dbReference>
<dbReference type="Proteomes" id="UP001217325">
    <property type="component" value="Unassembled WGS sequence"/>
</dbReference>